<dbReference type="Proteomes" id="UP000092154">
    <property type="component" value="Unassembled WGS sequence"/>
</dbReference>
<name>A0A1B7MRA3_9AGAM</name>
<feature type="region of interest" description="Disordered" evidence="1">
    <location>
        <begin position="1"/>
        <end position="87"/>
    </location>
</feature>
<organism evidence="2 3">
    <name type="scientific">Rhizopogon vinicolor AM-OR11-026</name>
    <dbReference type="NCBI Taxonomy" id="1314800"/>
    <lineage>
        <taxon>Eukaryota</taxon>
        <taxon>Fungi</taxon>
        <taxon>Dikarya</taxon>
        <taxon>Basidiomycota</taxon>
        <taxon>Agaricomycotina</taxon>
        <taxon>Agaricomycetes</taxon>
        <taxon>Agaricomycetidae</taxon>
        <taxon>Boletales</taxon>
        <taxon>Suillineae</taxon>
        <taxon>Rhizopogonaceae</taxon>
        <taxon>Rhizopogon</taxon>
    </lineage>
</organism>
<proteinExistence type="predicted"/>
<dbReference type="OrthoDB" id="2692916at2759"/>
<evidence type="ECO:0000256" key="1">
    <source>
        <dbReference type="SAM" id="MobiDB-lite"/>
    </source>
</evidence>
<evidence type="ECO:0000313" key="2">
    <source>
        <dbReference type="EMBL" id="OAX35117.1"/>
    </source>
</evidence>
<keyword evidence="3" id="KW-1185">Reference proteome</keyword>
<feature type="compositionally biased region" description="Polar residues" evidence="1">
    <location>
        <begin position="1"/>
        <end position="46"/>
    </location>
</feature>
<dbReference type="EMBL" id="KV448531">
    <property type="protein sequence ID" value="OAX35117.1"/>
    <property type="molecule type" value="Genomic_DNA"/>
</dbReference>
<evidence type="ECO:0000313" key="3">
    <source>
        <dbReference type="Proteomes" id="UP000092154"/>
    </source>
</evidence>
<dbReference type="InParanoid" id="A0A1B7MRA3"/>
<protein>
    <submittedName>
        <fullName evidence="2">Uncharacterized protein</fullName>
    </submittedName>
</protein>
<feature type="compositionally biased region" description="Polar residues" evidence="1">
    <location>
        <begin position="64"/>
        <end position="73"/>
    </location>
</feature>
<feature type="non-terminal residue" evidence="2">
    <location>
        <position position="1"/>
    </location>
</feature>
<accession>A0A1B7MRA3</accession>
<sequence>TTSASTTAILVSGSSPVGTPSRGGSSQVPTSSHTVTGQPRPSSQSIAEHGGQHLPAAGGLSAHAPQSSSSRYVTTYDADNGSDSDSIQGEWNKFLVKICYPCGRYDDT</sequence>
<gene>
    <name evidence="2" type="ORF">K503DRAFT_773817</name>
</gene>
<dbReference type="AlphaFoldDB" id="A0A1B7MRA3"/>
<reference evidence="2 3" key="1">
    <citation type="submission" date="2016-06" db="EMBL/GenBank/DDBJ databases">
        <title>Comparative genomics of the ectomycorrhizal sister species Rhizopogon vinicolor and Rhizopogon vesiculosus (Basidiomycota: Boletales) reveals a divergence of the mating type B locus.</title>
        <authorList>
            <consortium name="DOE Joint Genome Institute"/>
            <person name="Mujic A.B."/>
            <person name="Kuo A."/>
            <person name="Tritt A."/>
            <person name="Lipzen A."/>
            <person name="Chen C."/>
            <person name="Johnson J."/>
            <person name="Sharma A."/>
            <person name="Barry K."/>
            <person name="Grigoriev I.V."/>
            <person name="Spatafora J.W."/>
        </authorList>
    </citation>
    <scope>NUCLEOTIDE SEQUENCE [LARGE SCALE GENOMIC DNA]</scope>
    <source>
        <strain evidence="2 3">AM-OR11-026</strain>
    </source>
</reference>